<evidence type="ECO:0000313" key="1">
    <source>
        <dbReference type="EMBL" id="EMF97886.1"/>
    </source>
</evidence>
<accession>M3GAF3</accession>
<dbReference type="BioCyc" id="LBOR1193007:G11KN-1777-MONOMER"/>
<reference evidence="1 2" key="1">
    <citation type="submission" date="2013-01" db="EMBL/GenBank/DDBJ databases">
        <authorList>
            <person name="Harkins D.M."/>
            <person name="Durkin A.S."/>
            <person name="Brinkac L.M."/>
            <person name="Haft D.H."/>
            <person name="Selengut J.D."/>
            <person name="Sanka R."/>
            <person name="DePew J."/>
            <person name="Purushe J."/>
            <person name="Picardeau M."/>
            <person name="Werts C."/>
            <person name="Goarant C."/>
            <person name="Vinetz J.M."/>
            <person name="Sutton G.G."/>
            <person name="Nierman W.C."/>
            <person name="Fouts D.E."/>
        </authorList>
    </citation>
    <scope>NUCLEOTIDE SEQUENCE [LARGE SCALE GENOMIC DNA]</scope>
    <source>
        <strain evidence="1 2">200701203</strain>
    </source>
</reference>
<protein>
    <submittedName>
        <fullName evidence="1">Uncharacterized protein</fullName>
    </submittedName>
</protein>
<dbReference type="AlphaFoldDB" id="M3GAF3"/>
<proteinExistence type="predicted"/>
<dbReference type="Proteomes" id="UP000011783">
    <property type="component" value="Unassembled WGS sequence"/>
</dbReference>
<sequence>MNKVLPEIGKIEIFQTWNPLEEPQQGTLISRSRFERPIIDLKNRKIIEELKALQEQPGRKIWFCGSYARYGIPLLEAGVSTSLDVRRWVENSIRS</sequence>
<organism evidence="1 2">
    <name type="scientific">Leptospira borgpetersenii str. 200701203</name>
    <dbReference type="NCBI Taxonomy" id="1193007"/>
    <lineage>
        <taxon>Bacteria</taxon>
        <taxon>Pseudomonadati</taxon>
        <taxon>Spirochaetota</taxon>
        <taxon>Spirochaetia</taxon>
        <taxon>Leptospirales</taxon>
        <taxon>Leptospiraceae</taxon>
        <taxon>Leptospira</taxon>
    </lineage>
</organism>
<dbReference type="EMBL" id="AKWO02000106">
    <property type="protein sequence ID" value="EMF97886.1"/>
    <property type="molecule type" value="Genomic_DNA"/>
</dbReference>
<name>M3GAF3_LEPBO</name>
<gene>
    <name evidence="1" type="ORF">LEP1GSC123_4135</name>
</gene>
<comment type="caution">
    <text evidence="1">The sequence shown here is derived from an EMBL/GenBank/DDBJ whole genome shotgun (WGS) entry which is preliminary data.</text>
</comment>
<evidence type="ECO:0000313" key="2">
    <source>
        <dbReference type="Proteomes" id="UP000011783"/>
    </source>
</evidence>